<proteinExistence type="predicted"/>
<protein>
    <submittedName>
        <fullName evidence="1">Uncharacterized protein</fullName>
    </submittedName>
</protein>
<reference evidence="1" key="2">
    <citation type="submission" date="2013-05" db="EMBL/GenBank/DDBJ databases">
        <authorList>
            <person name="Carter J.-M."/>
            <person name="Baker S.C."/>
            <person name="Pink R."/>
            <person name="Carter D.R.F."/>
            <person name="Collins A."/>
            <person name="Tomlin J."/>
            <person name="Gibbs M."/>
            <person name="Breuker C.J."/>
        </authorList>
    </citation>
    <scope>NUCLEOTIDE SEQUENCE</scope>
    <source>
        <tissue evidence="1">Ovary</tissue>
    </source>
</reference>
<dbReference type="AlphaFoldDB" id="S4PAE2"/>
<name>S4PAE2_9NEOP</name>
<sequence length="80" mass="8889">MQGTRPIKFRPVSIKRRCNYTGNHALQTKLTAILLCGRNMHGSRTSPDELSQKALLVLLVTFVAPEARAPSGWGDRRSRG</sequence>
<organism evidence="1">
    <name type="scientific">Pararge aegeria</name>
    <name type="common">speckled wood butterfly</name>
    <dbReference type="NCBI Taxonomy" id="116150"/>
    <lineage>
        <taxon>Eukaryota</taxon>
        <taxon>Metazoa</taxon>
        <taxon>Ecdysozoa</taxon>
        <taxon>Arthropoda</taxon>
        <taxon>Hexapoda</taxon>
        <taxon>Insecta</taxon>
        <taxon>Pterygota</taxon>
        <taxon>Neoptera</taxon>
        <taxon>Endopterygota</taxon>
        <taxon>Lepidoptera</taxon>
        <taxon>Glossata</taxon>
        <taxon>Ditrysia</taxon>
        <taxon>Papilionoidea</taxon>
        <taxon>Nymphalidae</taxon>
        <taxon>Satyrinae</taxon>
        <taxon>Satyrini</taxon>
        <taxon>Parargina</taxon>
        <taxon>Pararge</taxon>
    </lineage>
</organism>
<reference evidence="1" key="1">
    <citation type="journal article" date="2013" name="BMC Genomics">
        <title>Unscrambling butterfly oogenesis.</title>
        <authorList>
            <person name="Carter J.M."/>
            <person name="Baker S.C."/>
            <person name="Pink R."/>
            <person name="Carter D.R."/>
            <person name="Collins A."/>
            <person name="Tomlin J."/>
            <person name="Gibbs M."/>
            <person name="Breuker C.J."/>
        </authorList>
    </citation>
    <scope>NUCLEOTIDE SEQUENCE</scope>
    <source>
        <tissue evidence="1">Ovary</tissue>
    </source>
</reference>
<evidence type="ECO:0000313" key="1">
    <source>
        <dbReference type="EMBL" id="JAA87494.1"/>
    </source>
</evidence>
<accession>S4PAE2</accession>
<dbReference type="EMBL" id="GAIX01005066">
    <property type="protein sequence ID" value="JAA87494.1"/>
    <property type="molecule type" value="Transcribed_RNA"/>
</dbReference>